<reference evidence="2" key="1">
    <citation type="journal article" date="2022" name="Mol. Ecol. Resour.">
        <title>The genomes of chicory, endive, great burdock and yacon provide insights into Asteraceae palaeo-polyploidization history and plant inulin production.</title>
        <authorList>
            <person name="Fan W."/>
            <person name="Wang S."/>
            <person name="Wang H."/>
            <person name="Wang A."/>
            <person name="Jiang F."/>
            <person name="Liu H."/>
            <person name="Zhao H."/>
            <person name="Xu D."/>
            <person name="Zhang Y."/>
        </authorList>
    </citation>
    <scope>NUCLEOTIDE SEQUENCE [LARGE SCALE GENOMIC DNA]</scope>
    <source>
        <strain evidence="2">cv. Punajuju</strain>
    </source>
</reference>
<protein>
    <submittedName>
        <fullName evidence="1">Uncharacterized protein</fullName>
    </submittedName>
</protein>
<comment type="caution">
    <text evidence="1">The sequence shown here is derived from an EMBL/GenBank/DDBJ whole genome shotgun (WGS) entry which is preliminary data.</text>
</comment>
<sequence length="101" mass="11240">MENMPIHSFKIKLPFSPITRSNESTSCSNGGTYPVSRLITKDFLSLAPPRALSSEDKFGPFSLVEPTLPPHQLMYSFFPATKTHGNNNGEEDENVDLNLKL</sequence>
<evidence type="ECO:0000313" key="2">
    <source>
        <dbReference type="Proteomes" id="UP001055811"/>
    </source>
</evidence>
<dbReference type="Proteomes" id="UP001055811">
    <property type="component" value="Linkage Group LG03"/>
</dbReference>
<accession>A0ACB9F839</accession>
<reference evidence="1 2" key="2">
    <citation type="journal article" date="2022" name="Mol. Ecol. Resour.">
        <title>The genomes of chicory, endive, great burdock and yacon provide insights into Asteraceae paleo-polyploidization history and plant inulin production.</title>
        <authorList>
            <person name="Fan W."/>
            <person name="Wang S."/>
            <person name="Wang H."/>
            <person name="Wang A."/>
            <person name="Jiang F."/>
            <person name="Liu H."/>
            <person name="Zhao H."/>
            <person name="Xu D."/>
            <person name="Zhang Y."/>
        </authorList>
    </citation>
    <scope>NUCLEOTIDE SEQUENCE [LARGE SCALE GENOMIC DNA]</scope>
    <source>
        <strain evidence="2">cv. Punajuju</strain>
        <tissue evidence="1">Leaves</tissue>
    </source>
</reference>
<dbReference type="EMBL" id="CM042011">
    <property type="protein sequence ID" value="KAI3767272.1"/>
    <property type="molecule type" value="Genomic_DNA"/>
</dbReference>
<proteinExistence type="predicted"/>
<name>A0ACB9F839_CICIN</name>
<keyword evidence="2" id="KW-1185">Reference proteome</keyword>
<organism evidence="1 2">
    <name type="scientific">Cichorium intybus</name>
    <name type="common">Chicory</name>
    <dbReference type="NCBI Taxonomy" id="13427"/>
    <lineage>
        <taxon>Eukaryota</taxon>
        <taxon>Viridiplantae</taxon>
        <taxon>Streptophyta</taxon>
        <taxon>Embryophyta</taxon>
        <taxon>Tracheophyta</taxon>
        <taxon>Spermatophyta</taxon>
        <taxon>Magnoliopsida</taxon>
        <taxon>eudicotyledons</taxon>
        <taxon>Gunneridae</taxon>
        <taxon>Pentapetalae</taxon>
        <taxon>asterids</taxon>
        <taxon>campanulids</taxon>
        <taxon>Asterales</taxon>
        <taxon>Asteraceae</taxon>
        <taxon>Cichorioideae</taxon>
        <taxon>Cichorieae</taxon>
        <taxon>Cichoriinae</taxon>
        <taxon>Cichorium</taxon>
    </lineage>
</organism>
<evidence type="ECO:0000313" key="1">
    <source>
        <dbReference type="EMBL" id="KAI3767272.1"/>
    </source>
</evidence>
<gene>
    <name evidence="1" type="ORF">L2E82_17364</name>
</gene>